<dbReference type="RefSeq" id="XP_013895940.1">
    <property type="nucleotide sequence ID" value="XM_014040486.1"/>
</dbReference>
<evidence type="ECO:0000256" key="1">
    <source>
        <dbReference type="ARBA" id="ARBA00010617"/>
    </source>
</evidence>
<feature type="region of interest" description="Disordered" evidence="5">
    <location>
        <begin position="170"/>
        <end position="190"/>
    </location>
</feature>
<sequence length="399" mass="41508">MSFKQYVSEVFSAKADLLLARLAAACPPGPTATAAADCAPSNASVPSAVRAGSAAGPEVGAVCGGAAAAAALGVVPGEAIDIQDVFYRFTLDAFCHIGFGTDPGCLSAAGRLPFAAAFDRAQRTTITRFWVPCWRLREALDGRGRQLRRDVATIRAFAAAIIAQRRSALETTRAATQPQPQPEQDDDADEISQLQRAEVGGGSCGAASCDLLDLFMSEEGPDGAPLGDAALIDAVLNFIIAGRDTTAQALSWTLYEVMRHPEVESKILSEAEAVLGPLRRPRPADTNPRPAPAPSGPPGGDPTCAPAAGGVGQGGGGAGGEAAAAPLSYERLQALRYARAVFLEGLRLHPSVPQDVKFALCSDVLPCGTRVPAGAMVLYSAYAINRMMEFWGPDADEFR</sequence>
<keyword evidence="7" id="KW-1185">Reference proteome</keyword>
<evidence type="ECO:0000256" key="4">
    <source>
        <dbReference type="ARBA" id="ARBA00023004"/>
    </source>
</evidence>
<dbReference type="EC" id="1.14.14.1" evidence="6"/>
<evidence type="ECO:0000256" key="2">
    <source>
        <dbReference type="ARBA" id="ARBA00022723"/>
    </source>
</evidence>
<dbReference type="AlphaFoldDB" id="A0A0D2MQJ5"/>
<dbReference type="KEGG" id="mng:MNEG_11040"/>
<dbReference type="InterPro" id="IPR036396">
    <property type="entry name" value="Cyt_P450_sf"/>
</dbReference>
<reference evidence="6 7" key="1">
    <citation type="journal article" date="2013" name="BMC Genomics">
        <title>Reconstruction of the lipid metabolism for the microalga Monoraphidium neglectum from its genome sequence reveals characteristics suitable for biofuel production.</title>
        <authorList>
            <person name="Bogen C."/>
            <person name="Al-Dilaimi A."/>
            <person name="Albersmeier A."/>
            <person name="Wichmann J."/>
            <person name="Grundmann M."/>
            <person name="Rupp O."/>
            <person name="Lauersen K.J."/>
            <person name="Blifernez-Klassen O."/>
            <person name="Kalinowski J."/>
            <person name="Goesmann A."/>
            <person name="Mussgnug J.H."/>
            <person name="Kruse O."/>
        </authorList>
    </citation>
    <scope>NUCLEOTIDE SEQUENCE [LARGE SCALE GENOMIC DNA]</scope>
    <source>
        <strain evidence="6 7">SAG 48.87</strain>
    </source>
</reference>
<feature type="compositionally biased region" description="Gly residues" evidence="5">
    <location>
        <begin position="309"/>
        <end position="320"/>
    </location>
</feature>
<dbReference type="PRINTS" id="PR00463">
    <property type="entry name" value="EP450I"/>
</dbReference>
<dbReference type="OrthoDB" id="1470350at2759"/>
<dbReference type="InterPro" id="IPR002401">
    <property type="entry name" value="Cyt_P450_E_grp-I"/>
</dbReference>
<dbReference type="STRING" id="145388.A0A0D2MQJ5"/>
<gene>
    <name evidence="6" type="ORF">MNEG_11040</name>
</gene>
<dbReference type="SUPFAM" id="SSF48264">
    <property type="entry name" value="Cytochrome P450"/>
    <property type="match status" value="1"/>
</dbReference>
<keyword evidence="3 6" id="KW-0560">Oxidoreductase</keyword>
<keyword evidence="4" id="KW-0408">Iron</keyword>
<protein>
    <submittedName>
        <fullName evidence="6">Cytochrome P450 86A1</fullName>
        <ecNumber evidence="6">1.14.14.1</ecNumber>
    </submittedName>
</protein>
<dbReference type="Proteomes" id="UP000054498">
    <property type="component" value="Unassembled WGS sequence"/>
</dbReference>
<proteinExistence type="inferred from homology"/>
<dbReference type="GO" id="GO:0020037">
    <property type="term" value="F:heme binding"/>
    <property type="evidence" value="ECO:0007669"/>
    <property type="project" value="InterPro"/>
</dbReference>
<dbReference type="Pfam" id="PF00067">
    <property type="entry name" value="p450"/>
    <property type="match status" value="2"/>
</dbReference>
<evidence type="ECO:0000256" key="3">
    <source>
        <dbReference type="ARBA" id="ARBA00023002"/>
    </source>
</evidence>
<dbReference type="PANTHER" id="PTHR24296">
    <property type="entry name" value="CYTOCHROME P450"/>
    <property type="match status" value="1"/>
</dbReference>
<evidence type="ECO:0000313" key="6">
    <source>
        <dbReference type="EMBL" id="KIY96920.1"/>
    </source>
</evidence>
<comment type="similarity">
    <text evidence="1">Belongs to the cytochrome P450 family.</text>
</comment>
<evidence type="ECO:0000256" key="5">
    <source>
        <dbReference type="SAM" id="MobiDB-lite"/>
    </source>
</evidence>
<name>A0A0D2MQJ5_9CHLO</name>
<dbReference type="GO" id="GO:0016712">
    <property type="term" value="F:oxidoreductase activity, acting on paired donors, with incorporation or reduction of molecular oxygen, reduced flavin or flavoprotein as one donor, and incorporation of one atom of oxygen"/>
    <property type="evidence" value="ECO:0007669"/>
    <property type="project" value="UniProtKB-EC"/>
</dbReference>
<dbReference type="InterPro" id="IPR001128">
    <property type="entry name" value="Cyt_P450"/>
</dbReference>
<feature type="compositionally biased region" description="Pro residues" evidence="5">
    <location>
        <begin position="289"/>
        <end position="300"/>
    </location>
</feature>
<accession>A0A0D2MQJ5</accession>
<dbReference type="Gene3D" id="1.10.630.10">
    <property type="entry name" value="Cytochrome P450"/>
    <property type="match status" value="1"/>
</dbReference>
<evidence type="ECO:0000313" key="7">
    <source>
        <dbReference type="Proteomes" id="UP000054498"/>
    </source>
</evidence>
<organism evidence="6 7">
    <name type="scientific">Monoraphidium neglectum</name>
    <dbReference type="NCBI Taxonomy" id="145388"/>
    <lineage>
        <taxon>Eukaryota</taxon>
        <taxon>Viridiplantae</taxon>
        <taxon>Chlorophyta</taxon>
        <taxon>core chlorophytes</taxon>
        <taxon>Chlorophyceae</taxon>
        <taxon>CS clade</taxon>
        <taxon>Sphaeropleales</taxon>
        <taxon>Selenastraceae</taxon>
        <taxon>Monoraphidium</taxon>
    </lineage>
</organism>
<dbReference type="GeneID" id="25728263"/>
<feature type="region of interest" description="Disordered" evidence="5">
    <location>
        <begin position="277"/>
        <end position="322"/>
    </location>
</feature>
<dbReference type="EMBL" id="KK102786">
    <property type="protein sequence ID" value="KIY96920.1"/>
    <property type="molecule type" value="Genomic_DNA"/>
</dbReference>
<dbReference type="GO" id="GO:0005506">
    <property type="term" value="F:iron ion binding"/>
    <property type="evidence" value="ECO:0007669"/>
    <property type="project" value="InterPro"/>
</dbReference>
<keyword evidence="2" id="KW-0479">Metal-binding</keyword>